<feature type="transmembrane region" description="Helical" evidence="7">
    <location>
        <begin position="362"/>
        <end position="386"/>
    </location>
</feature>
<evidence type="ECO:0000256" key="3">
    <source>
        <dbReference type="ARBA" id="ARBA00022475"/>
    </source>
</evidence>
<accession>A0A934NM92</accession>
<evidence type="ECO:0000256" key="7">
    <source>
        <dbReference type="SAM" id="Phobius"/>
    </source>
</evidence>
<dbReference type="AlphaFoldDB" id="A0A934NM92"/>
<evidence type="ECO:0000313" key="8">
    <source>
        <dbReference type="EMBL" id="MBJ8337765.1"/>
    </source>
</evidence>
<keyword evidence="9" id="KW-1185">Reference proteome</keyword>
<dbReference type="InterPro" id="IPR050367">
    <property type="entry name" value="APC_superfamily"/>
</dbReference>
<evidence type="ECO:0000256" key="2">
    <source>
        <dbReference type="ARBA" id="ARBA00022448"/>
    </source>
</evidence>
<proteinExistence type="predicted"/>
<dbReference type="RefSeq" id="WP_199701657.1">
    <property type="nucleotide sequence ID" value="NZ_JAEMNV010000001.1"/>
</dbReference>
<comment type="caution">
    <text evidence="8">The sequence shown here is derived from an EMBL/GenBank/DDBJ whole genome shotgun (WGS) entry which is preliminary data.</text>
</comment>
<feature type="transmembrane region" description="Helical" evidence="7">
    <location>
        <begin position="202"/>
        <end position="223"/>
    </location>
</feature>
<dbReference type="GO" id="GO:0005886">
    <property type="term" value="C:plasma membrane"/>
    <property type="evidence" value="ECO:0007669"/>
    <property type="project" value="UniProtKB-SubCell"/>
</dbReference>
<evidence type="ECO:0000256" key="1">
    <source>
        <dbReference type="ARBA" id="ARBA00004651"/>
    </source>
</evidence>
<keyword evidence="4 7" id="KW-0812">Transmembrane</keyword>
<feature type="transmembrane region" description="Helical" evidence="7">
    <location>
        <begin position="279"/>
        <end position="296"/>
    </location>
</feature>
<keyword evidence="6 7" id="KW-0472">Membrane</keyword>
<dbReference type="Pfam" id="PF13520">
    <property type="entry name" value="AA_permease_2"/>
    <property type="match status" value="1"/>
</dbReference>
<comment type="subcellular location">
    <subcellularLocation>
        <location evidence="1">Cell membrane</location>
        <topology evidence="1">Multi-pass membrane protein</topology>
    </subcellularLocation>
</comment>
<organism evidence="8 9">
    <name type="scientific">Antrihabitans stalagmiti</name>
    <dbReference type="NCBI Taxonomy" id="2799499"/>
    <lineage>
        <taxon>Bacteria</taxon>
        <taxon>Bacillati</taxon>
        <taxon>Actinomycetota</taxon>
        <taxon>Actinomycetes</taxon>
        <taxon>Mycobacteriales</taxon>
        <taxon>Nocardiaceae</taxon>
        <taxon>Antrihabitans</taxon>
    </lineage>
</organism>
<dbReference type="PIRSF" id="PIRSF006060">
    <property type="entry name" value="AA_transporter"/>
    <property type="match status" value="1"/>
</dbReference>
<feature type="transmembrane region" description="Helical" evidence="7">
    <location>
        <begin position="438"/>
        <end position="459"/>
    </location>
</feature>
<feature type="transmembrane region" description="Helical" evidence="7">
    <location>
        <begin position="125"/>
        <end position="145"/>
    </location>
</feature>
<dbReference type="Proteomes" id="UP000655868">
    <property type="component" value="Unassembled WGS sequence"/>
</dbReference>
<feature type="transmembrane region" description="Helical" evidence="7">
    <location>
        <begin position="152"/>
        <end position="178"/>
    </location>
</feature>
<sequence length="473" mass="49793">MTAAQPKTSRPLGLFLVVMLMFGIITSLNGMAPLATYGLGAIFYLAIAIVLFLVPAALVASELGTTYQRDGGVYTWVSEAFGPTAGFVATWLQWLQNIIFWTVVLTGSAAMLAVSLGWTDGAENRLYSAAVVLGTIWLITALSLFGLRSSGLIGTVGTIAGTILPGALLIAFAVGYILDDQPNNLVGPAADLIPDLSDPANVTFGLAAILVFAGIEVMAARIRDIRTPERTYPRATLISVLMIAALIVPATLAISIMVPADDISITSGIVQAMNAGVDHVWHLGWLVPLAAIAIYLDAIGEIAGWMAATPAAMATAAREGHLPRKLAAENARNTARPVLIGQAVVGSSISLLFIFQPSVSSMFWLLSALLVQLYVLMYAMMFAAALRLRRTQPDVPRPFRIPGGRPGIWLVCGIGIVFSAAAIIVGFIPPAGLGEATAISHTIVLVAAVVLCTVAPMAISRRERARSNPVPRS</sequence>
<dbReference type="InterPro" id="IPR002293">
    <property type="entry name" value="AA/rel_permease1"/>
</dbReference>
<feature type="transmembrane region" description="Helical" evidence="7">
    <location>
        <begin position="12"/>
        <end position="35"/>
    </location>
</feature>
<feature type="transmembrane region" description="Helical" evidence="7">
    <location>
        <begin position="407"/>
        <end position="432"/>
    </location>
</feature>
<feature type="transmembrane region" description="Helical" evidence="7">
    <location>
        <begin position="41"/>
        <end position="60"/>
    </location>
</feature>
<dbReference type="Gene3D" id="1.20.1740.10">
    <property type="entry name" value="Amino acid/polyamine transporter I"/>
    <property type="match status" value="1"/>
</dbReference>
<dbReference type="PANTHER" id="PTHR42770">
    <property type="entry name" value="AMINO ACID TRANSPORTER-RELATED"/>
    <property type="match status" value="1"/>
</dbReference>
<evidence type="ECO:0000256" key="6">
    <source>
        <dbReference type="ARBA" id="ARBA00023136"/>
    </source>
</evidence>
<dbReference type="GO" id="GO:0022857">
    <property type="term" value="F:transmembrane transporter activity"/>
    <property type="evidence" value="ECO:0007669"/>
    <property type="project" value="InterPro"/>
</dbReference>
<feature type="transmembrane region" description="Helical" evidence="7">
    <location>
        <begin position="98"/>
        <end position="119"/>
    </location>
</feature>
<reference evidence="8" key="1">
    <citation type="submission" date="2020-12" db="EMBL/GenBank/DDBJ databases">
        <title>Antrihabitans popcorni sp. nov. and Antrihabitans auranticaus sp. nov., isolated from a larva cave.</title>
        <authorList>
            <person name="Lee S.D."/>
            <person name="Kim I.S."/>
        </authorList>
    </citation>
    <scope>NUCLEOTIDE SEQUENCE</scope>
    <source>
        <strain evidence="8">YC3-6</strain>
    </source>
</reference>
<feature type="transmembrane region" description="Helical" evidence="7">
    <location>
        <begin position="235"/>
        <end position="259"/>
    </location>
</feature>
<gene>
    <name evidence="8" type="ORF">JGU71_02595</name>
</gene>
<evidence type="ECO:0000313" key="9">
    <source>
        <dbReference type="Proteomes" id="UP000655868"/>
    </source>
</evidence>
<keyword evidence="3" id="KW-1003">Cell membrane</keyword>
<evidence type="ECO:0000256" key="4">
    <source>
        <dbReference type="ARBA" id="ARBA00022692"/>
    </source>
</evidence>
<name>A0A934NM92_9NOCA</name>
<dbReference type="PANTHER" id="PTHR42770:SF15">
    <property type="entry name" value="GLUTAMATE_GAMMA-AMINOBUTYRATE ANTIPORTER-RELATED"/>
    <property type="match status" value="1"/>
</dbReference>
<feature type="transmembrane region" description="Helical" evidence="7">
    <location>
        <begin position="338"/>
        <end position="356"/>
    </location>
</feature>
<evidence type="ECO:0000256" key="5">
    <source>
        <dbReference type="ARBA" id="ARBA00022989"/>
    </source>
</evidence>
<dbReference type="EMBL" id="JAEMNV010000001">
    <property type="protein sequence ID" value="MBJ8337765.1"/>
    <property type="molecule type" value="Genomic_DNA"/>
</dbReference>
<protein>
    <submittedName>
        <fullName evidence="8">Amino acid permease</fullName>
    </submittedName>
</protein>
<keyword evidence="5 7" id="KW-1133">Transmembrane helix</keyword>
<keyword evidence="2" id="KW-0813">Transport</keyword>